<protein>
    <submittedName>
        <fullName evidence="3">TIGR02680 family protein</fullName>
    </submittedName>
</protein>
<keyword evidence="1" id="KW-0175">Coiled coil</keyword>
<name>A0A9Y2IEC7_9PSEU</name>
<dbReference type="NCBIfam" id="TIGR02680">
    <property type="entry name" value="TIGR02680 family protein"/>
    <property type="match status" value="1"/>
</dbReference>
<organism evidence="3 4">
    <name type="scientific">Amycolatopsis carbonis</name>
    <dbReference type="NCBI Taxonomy" id="715471"/>
    <lineage>
        <taxon>Bacteria</taxon>
        <taxon>Bacillati</taxon>
        <taxon>Actinomycetota</taxon>
        <taxon>Actinomycetes</taxon>
        <taxon>Pseudonocardiales</taxon>
        <taxon>Pseudonocardiaceae</taxon>
        <taxon>Amycolatopsis</taxon>
    </lineage>
</organism>
<feature type="coiled-coil region" evidence="1">
    <location>
        <begin position="240"/>
        <end position="267"/>
    </location>
</feature>
<feature type="region of interest" description="Disordered" evidence="2">
    <location>
        <begin position="503"/>
        <end position="536"/>
    </location>
</feature>
<evidence type="ECO:0000313" key="3">
    <source>
        <dbReference type="EMBL" id="WIX76968.1"/>
    </source>
</evidence>
<keyword evidence="4" id="KW-1185">Reference proteome</keyword>
<gene>
    <name evidence="3" type="ORF">QRX50_36960</name>
</gene>
<dbReference type="KEGG" id="acab:QRX50_36960"/>
<evidence type="ECO:0000256" key="2">
    <source>
        <dbReference type="SAM" id="MobiDB-lite"/>
    </source>
</evidence>
<dbReference type="RefSeq" id="WP_285967714.1">
    <property type="nucleotide sequence ID" value="NZ_CP127294.1"/>
</dbReference>
<dbReference type="InterPro" id="IPR027417">
    <property type="entry name" value="P-loop_NTPase"/>
</dbReference>
<feature type="coiled-coil region" evidence="1">
    <location>
        <begin position="849"/>
        <end position="876"/>
    </location>
</feature>
<dbReference type="PANTHER" id="PTHR23159">
    <property type="entry name" value="CENTROSOMAL PROTEIN 2"/>
    <property type="match status" value="1"/>
</dbReference>
<dbReference type="Proteomes" id="UP001236014">
    <property type="component" value="Chromosome"/>
</dbReference>
<proteinExistence type="predicted"/>
<dbReference type="Pfam" id="PF13558">
    <property type="entry name" value="SbcC_Walker_B"/>
    <property type="match status" value="1"/>
</dbReference>
<dbReference type="PANTHER" id="PTHR23159:SF31">
    <property type="entry name" value="CENTROSOME-ASSOCIATED PROTEIN CEP250 ISOFORM X1"/>
    <property type="match status" value="1"/>
</dbReference>
<sequence>MTDAVAETLEPAPPKHHPDRWGLTRAGIVNVWNYYDTLFRFAGGRMILRGTNGSGKSRALEMLLPFLLDADRRKMDATGSGKVRLEDLMRHGAHAQVNRLGYLWLELSREAEEPADRYLTIGALVRFSASTGEAKAWYFTTPLRVGGDLRLMDDRRQPLSREHLGQLIGVDRITDRPDVHREKIAAQVFGLTGSSGKERYAGLLQLLHTLRAPDVGNRIDEGNLPKILSDALPPLSEVTLREAGERLDSLSDSREEQRRLLKAVEQLDDFLDVYRRYVARALFDAAERTKTAAGEAAALAAQERKANADHTELRSKHERVIGELEEAKERENELGSIIEGLKELPAYQAGLDIENLRKRVEALGHVATGNLGAASARRDEEARAVGRADDLAEEIRVMAERADAGLASVRRYLTEAKMPVTALPVKVVADLGAAEGEWEHVRCSLTDAAQPVRRPVPRPIVMDPSAPDVVASTVRDVGQAAGRRAGEALNRRAQAAAIEDRAQELRQTEQHVEDLGRRAEEDAERAEARAGERDGTARDLAAEWRRWTSDERTHAILGDVDWSRTAVSVLLLDADALTGTAPDEEVSGLDHLATEAAAPARSMIADRRAEVRQAGRTDAVLRRQLEEEQQDLRAERDPEPPGVPWTRDAPAGSRPLWRLVDFTGDVGGAERAGLEAALLSAGLLSAAVTEDGSLVAGDGQVLLTADAPVARRALTEVLSWDSTGSLPEAPVTAVLARIGFGPGHATWVGPDGGWGNGPLRGKHHVDTARFIGAAARSSARSERLNAIEGELSKLDEQDLERTRELERLKSADDELDQYVRSAPKSVDLIKARAEARATADEATRSARAAAEISAKAERLREELASARRAHGELCARLGLPADVAGLVTVVEAAHEAKRAGTLLADRLDEMHGHREKHERASAEITTAAGGRRLAESAARNSWSEWHEESGKFTTLSEALGDEAEEVRERLRDAEQEKTRVHSSVTKLEALERKLYEAAADAKADVDESRRKAREATGAMTAAVESLGRQVALRGVSEAATSGAAGNLSELCLLAATTTTTQVERAAVAVQQHVDTSGQHVGEAGLVRAVQVTAGDLANTFDLNSDNQEGLWLVDLTDATGRQPVALAAARLREQAERAAGALTEREHRVFTDFVIGGVGEELRRRLTQAEGLVKAMDASLRDIRTSHGIGVRLRWELVEPRDSPIGRIRELVAETAAVRRSEDTEELIRLLKERVDERFTEDEATGYSEHLRAALDYRQWHRVEVSILGPAPGQVRKISRRAKLSQGETRFVSYLALFAAADAYLSGLPDTARALRLILLDDAFAKVDDRTIGELMGLLVRMDVDFCMTGHALWGAYPQVPSVDIYEIRRAEGTAAAATHVHWDGHTRHYLRSAGGA</sequence>
<feature type="coiled-coil region" evidence="1">
    <location>
        <begin position="310"/>
        <end position="344"/>
    </location>
</feature>
<dbReference type="InterPro" id="IPR013496">
    <property type="entry name" value="CHP02680"/>
</dbReference>
<dbReference type="Gene3D" id="3.40.50.300">
    <property type="entry name" value="P-loop containing nucleotide triphosphate hydrolases"/>
    <property type="match status" value="1"/>
</dbReference>
<feature type="compositionally biased region" description="Basic and acidic residues" evidence="2">
    <location>
        <begin position="627"/>
        <end position="639"/>
    </location>
</feature>
<accession>A0A9Y2IEC7</accession>
<feature type="region of interest" description="Disordered" evidence="2">
    <location>
        <begin position="627"/>
        <end position="650"/>
    </location>
</feature>
<dbReference type="SUPFAM" id="SSF52540">
    <property type="entry name" value="P-loop containing nucleoside triphosphate hydrolases"/>
    <property type="match status" value="1"/>
</dbReference>
<reference evidence="3 4" key="1">
    <citation type="submission" date="2023-06" db="EMBL/GenBank/DDBJ databases">
        <authorList>
            <person name="Oyuntsetseg B."/>
            <person name="Kim S.B."/>
        </authorList>
    </citation>
    <scope>NUCLEOTIDE SEQUENCE [LARGE SCALE GENOMIC DNA]</scope>
    <source>
        <strain evidence="3 4">2-15</strain>
    </source>
</reference>
<evidence type="ECO:0000313" key="4">
    <source>
        <dbReference type="Proteomes" id="UP001236014"/>
    </source>
</evidence>
<feature type="coiled-coil region" evidence="1">
    <location>
        <begin position="956"/>
        <end position="983"/>
    </location>
</feature>
<dbReference type="EMBL" id="CP127294">
    <property type="protein sequence ID" value="WIX76968.1"/>
    <property type="molecule type" value="Genomic_DNA"/>
</dbReference>
<evidence type="ECO:0000256" key="1">
    <source>
        <dbReference type="SAM" id="Coils"/>
    </source>
</evidence>